<feature type="region of interest" description="Disordered" evidence="1">
    <location>
        <begin position="563"/>
        <end position="605"/>
    </location>
</feature>
<dbReference type="VEuPathDB" id="TriTrypDB:BSAL_53325"/>
<feature type="compositionally biased region" description="Polar residues" evidence="1">
    <location>
        <begin position="575"/>
        <end position="586"/>
    </location>
</feature>
<evidence type="ECO:0000313" key="2">
    <source>
        <dbReference type="EMBL" id="CUE71478.1"/>
    </source>
</evidence>
<keyword evidence="3" id="KW-1185">Reference proteome</keyword>
<feature type="compositionally biased region" description="Polar residues" evidence="1">
    <location>
        <begin position="370"/>
        <end position="385"/>
    </location>
</feature>
<name>A0A0S4IID3_BODSA</name>
<sequence length="605" mass="64594">MPFVALSGASQPLLPETCRFLLVSETAADNCRPLHIPISDICRWLPTTTAPTPRIDDQHKLIVGKCRPELYWALERIPNSVCAWKHAAFWLDRDLESEQRSNALVVSKSMCAIHPSLPHYVLRVQCLGSTPFLITRFSDHSTVLVEPGQPQYLKAYDTVTFGDVLAAAPSEQAAVLRFLPVAHQNAVARIVPAVVEDVDAVEEGASMPSSLASSLLRFTTAPNPRSTFHLPDASVRRGGCITCTQITSFILSDVVTNLTIIGITSMPMVAARTSASSALGQISQDLVGDVVVPQSAPPLRSAASMPLAAVQHDVVVVADTPPPEKPPSHVSESDPDGSSCANTQTEPRALLAADAVGDATSVRRRLVVGTPQQPSTSKAYSATKRNSSITADSNVVLVRSSPAGHAMEISSATRLQPNVKRARSDSAASACSPSQARDIVVCPTSRLQKQRPHGQHEPPIHDDPFVMVAASLHGAKVRHNGNDDEAASSLSSSSSSAYTAGSLPDSFDDKWDEHLLALEAKSTVRAVPNVPSPVKLFGGPGRHPNGSNSTLAAAATTTIGRNRSSDHMVPPHSSMLHQTVHASRQQEIQDEIPPESQMVYFGHSQ</sequence>
<dbReference type="AlphaFoldDB" id="A0A0S4IID3"/>
<evidence type="ECO:0000313" key="3">
    <source>
        <dbReference type="Proteomes" id="UP000051952"/>
    </source>
</evidence>
<dbReference type="EMBL" id="CYKH01000109">
    <property type="protein sequence ID" value="CUE71478.1"/>
    <property type="molecule type" value="Genomic_DNA"/>
</dbReference>
<reference evidence="3" key="1">
    <citation type="submission" date="2015-09" db="EMBL/GenBank/DDBJ databases">
        <authorList>
            <consortium name="Pathogen Informatics"/>
        </authorList>
    </citation>
    <scope>NUCLEOTIDE SEQUENCE [LARGE SCALE GENOMIC DNA]</scope>
    <source>
        <strain evidence="3">Lake Konstanz</strain>
    </source>
</reference>
<feature type="region of interest" description="Disordered" evidence="1">
    <location>
        <begin position="415"/>
        <end position="435"/>
    </location>
</feature>
<feature type="compositionally biased region" description="Low complexity" evidence="1">
    <location>
        <begin position="425"/>
        <end position="435"/>
    </location>
</feature>
<protein>
    <submittedName>
        <fullName evidence="2">Uncharacterized protein</fullName>
    </submittedName>
</protein>
<accession>A0A0S4IID3</accession>
<organism evidence="2 3">
    <name type="scientific">Bodo saltans</name>
    <name type="common">Flagellated protozoan</name>
    <dbReference type="NCBI Taxonomy" id="75058"/>
    <lineage>
        <taxon>Eukaryota</taxon>
        <taxon>Discoba</taxon>
        <taxon>Euglenozoa</taxon>
        <taxon>Kinetoplastea</taxon>
        <taxon>Metakinetoplastina</taxon>
        <taxon>Eubodonida</taxon>
        <taxon>Bodonidae</taxon>
        <taxon>Bodo</taxon>
    </lineage>
</organism>
<gene>
    <name evidence="2" type="ORF">BSAL_53325</name>
</gene>
<feature type="region of interest" description="Disordered" evidence="1">
    <location>
        <begin position="365"/>
        <end position="385"/>
    </location>
</feature>
<dbReference type="Proteomes" id="UP000051952">
    <property type="component" value="Unassembled WGS sequence"/>
</dbReference>
<feature type="region of interest" description="Disordered" evidence="1">
    <location>
        <begin position="318"/>
        <end position="343"/>
    </location>
</feature>
<feature type="compositionally biased region" description="Low complexity" evidence="1">
    <location>
        <begin position="487"/>
        <end position="497"/>
    </location>
</feature>
<proteinExistence type="predicted"/>
<feature type="region of interest" description="Disordered" evidence="1">
    <location>
        <begin position="478"/>
        <end position="501"/>
    </location>
</feature>
<evidence type="ECO:0000256" key="1">
    <source>
        <dbReference type="SAM" id="MobiDB-lite"/>
    </source>
</evidence>